<name>A0ABS9Q7J7_9MICO</name>
<accession>A0ABS9Q7J7</accession>
<gene>
    <name evidence="1" type="ORF">MHL29_18420</name>
</gene>
<dbReference type="Proteomes" id="UP001521931">
    <property type="component" value="Unassembled WGS sequence"/>
</dbReference>
<evidence type="ECO:0000313" key="2">
    <source>
        <dbReference type="Proteomes" id="UP001521931"/>
    </source>
</evidence>
<feature type="non-terminal residue" evidence="1">
    <location>
        <position position="1"/>
    </location>
</feature>
<protein>
    <submittedName>
        <fullName evidence="1">13E12 repeat family protein</fullName>
    </submittedName>
</protein>
<evidence type="ECO:0000313" key="1">
    <source>
        <dbReference type="EMBL" id="MCG7323835.1"/>
    </source>
</evidence>
<feature type="non-terminal residue" evidence="1">
    <location>
        <position position="251"/>
    </location>
</feature>
<keyword evidence="2" id="KW-1185">Reference proteome</keyword>
<comment type="caution">
    <text evidence="1">The sequence shown here is derived from an EMBL/GenBank/DDBJ whole genome shotgun (WGS) entry which is preliminary data.</text>
</comment>
<proteinExistence type="predicted"/>
<organism evidence="1 2">
    <name type="scientific">Arsenicicoccus bolidensis</name>
    <dbReference type="NCBI Taxonomy" id="229480"/>
    <lineage>
        <taxon>Bacteria</taxon>
        <taxon>Bacillati</taxon>
        <taxon>Actinomycetota</taxon>
        <taxon>Actinomycetes</taxon>
        <taxon>Micrococcales</taxon>
        <taxon>Intrasporangiaceae</taxon>
        <taxon>Arsenicicoccus</taxon>
    </lineage>
</organism>
<sequence>TPVRAPLLAAMRAGTTTLTRATHTRDDTHHLPDDAAATVIATVLAPLRGHTRDGHPAPVGHRTFTSRLRRAVTRADTAHPDHAKACTDRLARRRATATIDQHGTGTLTLEGDPTLVAASLTRVDTLAKRARHGGDPRTLDQLRTDIALHLITHGWTTSSTDSGQDLLIGTPPTATCHLTLPITTLLGTSHEPGELTGLGPVPAPIAAHIAMRDNSTWTRLLTDPTTGHLLDRATSTYHPTATMRAELHARD</sequence>
<reference evidence="1 2" key="1">
    <citation type="submission" date="2022-02" db="EMBL/GenBank/DDBJ databases">
        <title>Uncovering new skin microbiome diversity through culturing and metagenomics.</title>
        <authorList>
            <person name="Conlan S."/>
            <person name="Deming C."/>
            <person name="Nisc Comparative Sequencing Program N."/>
            <person name="Segre J.A."/>
        </authorList>
    </citation>
    <scope>NUCLEOTIDE SEQUENCE [LARGE SCALE GENOMIC DNA]</scope>
    <source>
        <strain evidence="1 2">ACRQZ</strain>
    </source>
</reference>
<dbReference type="EMBL" id="JAKRCV010000137">
    <property type="protein sequence ID" value="MCG7323835.1"/>
    <property type="molecule type" value="Genomic_DNA"/>
</dbReference>